<reference evidence="4 5" key="1">
    <citation type="journal article" date="2019" name="Nat. Plants">
        <title>Stout camphor tree genome fills gaps in understanding of flowering plant genome evolution.</title>
        <authorList>
            <person name="Chaw S.M."/>
            <person name="Liu Y.C."/>
            <person name="Wu Y.W."/>
            <person name="Wang H.Y."/>
            <person name="Lin C.I."/>
            <person name="Wu C.S."/>
            <person name="Ke H.M."/>
            <person name="Chang L.Y."/>
            <person name="Hsu C.Y."/>
            <person name="Yang H.T."/>
            <person name="Sudianto E."/>
            <person name="Hsu M.H."/>
            <person name="Wu K.P."/>
            <person name="Wang L.N."/>
            <person name="Leebens-Mack J.H."/>
            <person name="Tsai I.J."/>
        </authorList>
    </citation>
    <scope>NUCLEOTIDE SEQUENCE [LARGE SCALE GENOMIC DNA]</scope>
    <source>
        <strain evidence="5">cv. Chaw 1501</strain>
        <tissue evidence="4">Young leaves</tissue>
    </source>
</reference>
<keyword evidence="2" id="KW-0812">Transmembrane</keyword>
<evidence type="ECO:0000256" key="1">
    <source>
        <dbReference type="ARBA" id="ARBA00004167"/>
    </source>
</evidence>
<feature type="transmembrane region" description="Helical" evidence="2">
    <location>
        <begin position="577"/>
        <end position="598"/>
    </location>
</feature>
<sequence>MRTSTALAPCNLPSYISFCISKEGNRACCHMSLQHSLKNELTLNDRGASPKWECPEPFALRISCGARENNRTRPTNTLWLKDFAYTGGIPGKVKRRSYIAPPLPTLRYFPLSVGPENCYNINRIPNGHYSVRVFFALVDPDLEPLFDISIEGTQFHSLKPGWSSVDEQSFAEALLFVTDNSASVCFHSTGHGDPSILSIEILQVDENAYHFGPQWGKGTILRTAKRLTCGNAQVAFDEDYNGSHWGGDRFWTGIKTFGQSSDKPRSVETSIKQASIPPNFYPAKLYQSAIVGTDDLPDLSYSIEVDPNKNYSIWLHFAEIDPSINGKGQRVFDILINGDVEFKNVDIINITGEKFAALVLNKTVAVNGRTLTITIRSVRGYAIINAIEVFEVIATEFQTSAEEVRALQSLKNALGLPLRFGWNGDPCVPQQHPWSGVDCQFDRSSGKWVIDGLGLDNQGLKGFIPTDISRLQHLQSINLSVNSIKGGIPSSIGTITGLVTLDLSYNLLNGSIPESLSQLTLLRRLNLNGNFLSGRVPAKLGGIPLHGASFNFSANAGLCGIPGLPTCGPHLSTGSKVGIAIGVFVSFLLILGCLIIWWKRRQNILRAQKLAAREAPYAKARTHFVRDVQMTRPQVHDHSRVAADNGPRLLS</sequence>
<dbReference type="PANTHER" id="PTHR45631:SF181">
    <property type="entry name" value="RECEPTOR-LIKE PROTEIN 4"/>
    <property type="match status" value="1"/>
</dbReference>
<dbReference type="Pfam" id="PF12819">
    <property type="entry name" value="Malectin_like"/>
    <property type="match status" value="1"/>
</dbReference>
<evidence type="ECO:0000256" key="2">
    <source>
        <dbReference type="SAM" id="Phobius"/>
    </source>
</evidence>
<dbReference type="STRING" id="337451.A0A3S3PUG3"/>
<dbReference type="Gene3D" id="2.60.120.430">
    <property type="entry name" value="Galactose-binding lectin"/>
    <property type="match status" value="1"/>
</dbReference>
<dbReference type="GO" id="GO:0016020">
    <property type="term" value="C:membrane"/>
    <property type="evidence" value="ECO:0007669"/>
    <property type="project" value="UniProtKB-SubCell"/>
</dbReference>
<evidence type="ECO:0000259" key="3">
    <source>
        <dbReference type="Pfam" id="PF12819"/>
    </source>
</evidence>
<dbReference type="InterPro" id="IPR024788">
    <property type="entry name" value="Malectin-like_Carb-bd_dom"/>
</dbReference>
<dbReference type="OrthoDB" id="1060944at2759"/>
<keyword evidence="4" id="KW-0675">Receptor</keyword>
<name>A0A3S3PUG3_9MAGN</name>
<dbReference type="FunFam" id="3.80.10.10:FF:000135">
    <property type="entry name" value="Putative LRR receptor-like serine/threonine-protein kinase"/>
    <property type="match status" value="1"/>
</dbReference>
<dbReference type="PANTHER" id="PTHR45631">
    <property type="entry name" value="OS07G0107800 PROTEIN-RELATED"/>
    <property type="match status" value="1"/>
</dbReference>
<proteinExistence type="predicted"/>
<evidence type="ECO:0000313" key="5">
    <source>
        <dbReference type="Proteomes" id="UP000283530"/>
    </source>
</evidence>
<gene>
    <name evidence="4" type="ORF">CKAN_00129400</name>
</gene>
<organism evidence="4 5">
    <name type="scientific">Cinnamomum micranthum f. kanehirae</name>
    <dbReference type="NCBI Taxonomy" id="337451"/>
    <lineage>
        <taxon>Eukaryota</taxon>
        <taxon>Viridiplantae</taxon>
        <taxon>Streptophyta</taxon>
        <taxon>Embryophyta</taxon>
        <taxon>Tracheophyta</taxon>
        <taxon>Spermatophyta</taxon>
        <taxon>Magnoliopsida</taxon>
        <taxon>Magnoliidae</taxon>
        <taxon>Laurales</taxon>
        <taxon>Lauraceae</taxon>
        <taxon>Cinnamomum</taxon>
    </lineage>
</organism>
<dbReference type="GO" id="GO:0016301">
    <property type="term" value="F:kinase activity"/>
    <property type="evidence" value="ECO:0007669"/>
    <property type="project" value="UniProtKB-KW"/>
</dbReference>
<keyword evidence="5" id="KW-1185">Reference proteome</keyword>
<evidence type="ECO:0000313" key="4">
    <source>
        <dbReference type="EMBL" id="RWR73044.1"/>
    </source>
</evidence>
<dbReference type="InterPro" id="IPR032675">
    <property type="entry name" value="LRR_dom_sf"/>
</dbReference>
<dbReference type="InterPro" id="IPR001611">
    <property type="entry name" value="Leu-rich_rpt"/>
</dbReference>
<dbReference type="EMBL" id="QPKB01000001">
    <property type="protein sequence ID" value="RWR73044.1"/>
    <property type="molecule type" value="Genomic_DNA"/>
</dbReference>
<protein>
    <submittedName>
        <fullName evidence="4">Putative LRR receptor-like serine/threonine-protein kinase</fullName>
    </submittedName>
</protein>
<comment type="subcellular location">
    <subcellularLocation>
        <location evidence="1">Membrane</location>
        <topology evidence="1">Single-pass membrane protein</topology>
    </subcellularLocation>
</comment>
<keyword evidence="4" id="KW-0808">Transferase</keyword>
<keyword evidence="2" id="KW-0472">Membrane</keyword>
<comment type="caution">
    <text evidence="4">The sequence shown here is derived from an EMBL/GenBank/DDBJ whole genome shotgun (WGS) entry which is preliminary data.</text>
</comment>
<dbReference type="Pfam" id="PF13855">
    <property type="entry name" value="LRR_8"/>
    <property type="match status" value="1"/>
</dbReference>
<dbReference type="AlphaFoldDB" id="A0A3S3PUG3"/>
<dbReference type="Gene3D" id="3.80.10.10">
    <property type="entry name" value="Ribonuclease Inhibitor"/>
    <property type="match status" value="1"/>
</dbReference>
<keyword evidence="2" id="KW-1133">Transmembrane helix</keyword>
<accession>A0A3S3PUG3</accession>
<keyword evidence="4" id="KW-0418">Kinase</keyword>
<dbReference type="Proteomes" id="UP000283530">
    <property type="component" value="Unassembled WGS sequence"/>
</dbReference>
<feature type="domain" description="Malectin-like" evidence="3">
    <location>
        <begin position="62"/>
        <end position="392"/>
    </location>
</feature>
<dbReference type="SUPFAM" id="SSF52058">
    <property type="entry name" value="L domain-like"/>
    <property type="match status" value="1"/>
</dbReference>